<feature type="active site" description="Phosphocysteine intermediate; for EIIB activity" evidence="11">
    <location>
        <position position="426"/>
    </location>
</feature>
<evidence type="ECO:0000313" key="15">
    <source>
        <dbReference type="EMBL" id="BBM35322.1"/>
    </source>
</evidence>
<dbReference type="KEGG" id="lgo:JCM16774_0229"/>
<keyword evidence="7 12" id="KW-0812">Transmembrane</keyword>
<feature type="transmembrane region" description="Helical" evidence="12">
    <location>
        <begin position="246"/>
        <end position="265"/>
    </location>
</feature>
<dbReference type="InterPro" id="IPR001996">
    <property type="entry name" value="PTS_IIB_1"/>
</dbReference>
<dbReference type="PROSITE" id="PS01035">
    <property type="entry name" value="PTS_EIIB_TYPE_1_CYS"/>
    <property type="match status" value="1"/>
</dbReference>
<keyword evidence="8" id="KW-0418">Kinase</keyword>
<organism evidence="15 16">
    <name type="scientific">Pseudoleptotrichia goodfellowii</name>
    <dbReference type="NCBI Taxonomy" id="157692"/>
    <lineage>
        <taxon>Bacteria</taxon>
        <taxon>Fusobacteriati</taxon>
        <taxon>Fusobacteriota</taxon>
        <taxon>Fusobacteriia</taxon>
        <taxon>Fusobacteriales</taxon>
        <taxon>Leptotrichiaceae</taxon>
        <taxon>Pseudoleptotrichia</taxon>
    </lineage>
</organism>
<dbReference type="GO" id="GO:0016301">
    <property type="term" value="F:kinase activity"/>
    <property type="evidence" value="ECO:0007669"/>
    <property type="project" value="UniProtKB-KW"/>
</dbReference>
<feature type="transmembrane region" description="Helical" evidence="12">
    <location>
        <begin position="356"/>
        <end position="375"/>
    </location>
</feature>
<feature type="transmembrane region" description="Helical" evidence="12">
    <location>
        <begin position="189"/>
        <end position="208"/>
    </location>
</feature>
<dbReference type="AlphaFoldDB" id="A0A510J7Q9"/>
<dbReference type="PROSITE" id="PS51103">
    <property type="entry name" value="PTS_EIIC_TYPE_1"/>
    <property type="match status" value="1"/>
</dbReference>
<keyword evidence="10 12" id="KW-0472">Membrane</keyword>
<accession>A0A510J7Q9</accession>
<evidence type="ECO:0000256" key="11">
    <source>
        <dbReference type="PROSITE-ProRule" id="PRU00421"/>
    </source>
</evidence>
<evidence type="ECO:0000256" key="10">
    <source>
        <dbReference type="ARBA" id="ARBA00023136"/>
    </source>
</evidence>
<keyword evidence="3" id="KW-1003">Cell membrane</keyword>
<dbReference type="InterPro" id="IPR050429">
    <property type="entry name" value="PTS_Glucose_EIICBA"/>
</dbReference>
<evidence type="ECO:0000256" key="1">
    <source>
        <dbReference type="ARBA" id="ARBA00004651"/>
    </source>
</evidence>
<dbReference type="EMBL" id="AP019822">
    <property type="protein sequence ID" value="BBM35322.1"/>
    <property type="molecule type" value="Genomic_DNA"/>
</dbReference>
<dbReference type="GO" id="GO:0090563">
    <property type="term" value="F:protein-phosphocysteine-sugar phosphotransferase activity"/>
    <property type="evidence" value="ECO:0007669"/>
    <property type="project" value="TreeGrafter"/>
</dbReference>
<feature type="transmembrane region" description="Helical" evidence="12">
    <location>
        <begin position="121"/>
        <end position="138"/>
    </location>
</feature>
<evidence type="ECO:0000256" key="2">
    <source>
        <dbReference type="ARBA" id="ARBA00022448"/>
    </source>
</evidence>
<keyword evidence="9 12" id="KW-1133">Transmembrane helix</keyword>
<dbReference type="NCBIfam" id="TIGR01998">
    <property type="entry name" value="PTS-II-BC-nag"/>
    <property type="match status" value="1"/>
</dbReference>
<dbReference type="GO" id="GO:0009401">
    <property type="term" value="P:phosphoenolpyruvate-dependent sugar phosphotransferase system"/>
    <property type="evidence" value="ECO:0007669"/>
    <property type="project" value="UniProtKB-KW"/>
</dbReference>
<evidence type="ECO:0000256" key="7">
    <source>
        <dbReference type="ARBA" id="ARBA00022692"/>
    </source>
</evidence>
<feature type="transmembrane region" description="Helical" evidence="12">
    <location>
        <begin position="12"/>
        <end position="32"/>
    </location>
</feature>
<dbReference type="CDD" id="cd00212">
    <property type="entry name" value="PTS_IIB_glc"/>
    <property type="match status" value="1"/>
</dbReference>
<sequence length="478" mass="51430">MMKYLQKIGKSLMLPVAVLPAAAILLGIGYRLDPVGWGANSSIAAFLIKSGASILDNMGILFAVGIAIGMTKEKDGSSALAGLVGFLVITTLLSKDSVAVLTKVDPNNVPLAFAKMNNGNAFIGILVGIIAGEIYNRFHKTELPMAFAFFSGRRLVPILTATAMLALSPVLFFVWPVIFGALLTFGETFLKLGAVGAGIFGFFNRLLIPLGLHHALNAVFWFDIAGISDIKNFLGGTGTKGITGMYQAGFFPIMMFGLPAAAFAMYQTAKPEKKKQVASLMLAAGVTSFVTGVTEPLEFAFMFVAPVLYFVHAVLTGISLFISALFHWTAGFGFSAGLIDFTLTSGMPMANNSLMLLVQGLVFAVIYYLLFRILIVKFNLMTPGREEDDNKQEMEIRSSNNNHAEVAKIIYEALGGKENVVSIDNCATRLRLEVKDTSAIDDKKIKQVSAGIIKPSKTSAQVVIGPLVEFVAEEMKKF</sequence>
<evidence type="ECO:0000259" key="13">
    <source>
        <dbReference type="PROSITE" id="PS51098"/>
    </source>
</evidence>
<dbReference type="GO" id="GO:0015572">
    <property type="term" value="F:N-acetylglucosamine transmembrane transporter activity"/>
    <property type="evidence" value="ECO:0007669"/>
    <property type="project" value="InterPro"/>
</dbReference>
<feature type="domain" description="PTS EIIC type-1" evidence="14">
    <location>
        <begin position="1"/>
        <end position="387"/>
    </location>
</feature>
<evidence type="ECO:0000313" key="16">
    <source>
        <dbReference type="Proteomes" id="UP000321606"/>
    </source>
</evidence>
<feature type="transmembrane region" description="Helical" evidence="12">
    <location>
        <begin position="300"/>
        <end position="322"/>
    </location>
</feature>
<proteinExistence type="predicted"/>
<keyword evidence="6" id="KW-0598">Phosphotransferase system</keyword>
<comment type="subcellular location">
    <subcellularLocation>
        <location evidence="1">Cell membrane</location>
        <topology evidence="1">Multi-pass membrane protein</topology>
    </subcellularLocation>
</comment>
<keyword evidence="4" id="KW-0762">Sugar transport</keyword>
<dbReference type="Proteomes" id="UP000321606">
    <property type="component" value="Chromosome"/>
</dbReference>
<dbReference type="InterPro" id="IPR013013">
    <property type="entry name" value="PTS_EIIC_1"/>
</dbReference>
<dbReference type="InterPro" id="IPR018113">
    <property type="entry name" value="PTrfase_EIIB_Cys"/>
</dbReference>
<feature type="transmembrane region" description="Helical" evidence="12">
    <location>
        <begin position="80"/>
        <end position="101"/>
    </location>
</feature>
<gene>
    <name evidence="15" type="primary">nagE</name>
    <name evidence="15" type="ORF">JCM16774_0229</name>
</gene>
<dbReference type="InterPro" id="IPR010974">
    <property type="entry name" value="PTS_IIBC_nag"/>
</dbReference>
<dbReference type="InterPro" id="IPR036878">
    <property type="entry name" value="Glu_permease_IIB"/>
</dbReference>
<keyword evidence="2" id="KW-0813">Transport</keyword>
<feature type="transmembrane region" description="Helical" evidence="12">
    <location>
        <begin position="44"/>
        <end position="68"/>
    </location>
</feature>
<evidence type="ECO:0000259" key="14">
    <source>
        <dbReference type="PROSITE" id="PS51103"/>
    </source>
</evidence>
<dbReference type="Gene3D" id="3.30.1360.60">
    <property type="entry name" value="Glucose permease domain IIB"/>
    <property type="match status" value="1"/>
</dbReference>
<evidence type="ECO:0000256" key="9">
    <source>
        <dbReference type="ARBA" id="ARBA00022989"/>
    </source>
</evidence>
<dbReference type="RefSeq" id="WP_026736927.1">
    <property type="nucleotide sequence ID" value="NZ_AP019822.1"/>
</dbReference>
<dbReference type="InterPro" id="IPR003352">
    <property type="entry name" value="PTS_EIIC"/>
</dbReference>
<dbReference type="OrthoDB" id="9764327at2"/>
<name>A0A510J7Q9_9FUSO</name>
<keyword evidence="5" id="KW-0808">Transferase</keyword>
<feature type="transmembrane region" description="Helical" evidence="12">
    <location>
        <begin position="277"/>
        <end position="294"/>
    </location>
</feature>
<feature type="transmembrane region" description="Helical" evidence="12">
    <location>
        <begin position="329"/>
        <end position="350"/>
    </location>
</feature>
<dbReference type="PANTHER" id="PTHR30009:SF4">
    <property type="entry name" value="PTS SYSTEM N-ACETYLGLUCOSAMINE-SPECIFIC EIICBA COMPONENT"/>
    <property type="match status" value="1"/>
</dbReference>
<dbReference type="NCBIfam" id="TIGR00826">
    <property type="entry name" value="EIIB_glc"/>
    <property type="match status" value="1"/>
</dbReference>
<dbReference type="GO" id="GO:0015764">
    <property type="term" value="P:N-acetylglucosamine transport"/>
    <property type="evidence" value="ECO:0007669"/>
    <property type="project" value="TreeGrafter"/>
</dbReference>
<dbReference type="Pfam" id="PF00367">
    <property type="entry name" value="PTS_EIIB"/>
    <property type="match status" value="1"/>
</dbReference>
<dbReference type="GO" id="GO:0008982">
    <property type="term" value="F:protein-N(PI)-phosphohistidine-sugar phosphotransferase activity"/>
    <property type="evidence" value="ECO:0007669"/>
    <property type="project" value="InterPro"/>
</dbReference>
<dbReference type="PROSITE" id="PS51098">
    <property type="entry name" value="PTS_EIIB_TYPE_1"/>
    <property type="match status" value="1"/>
</dbReference>
<evidence type="ECO:0000256" key="3">
    <source>
        <dbReference type="ARBA" id="ARBA00022475"/>
    </source>
</evidence>
<dbReference type="GO" id="GO:0019866">
    <property type="term" value="C:organelle inner membrane"/>
    <property type="evidence" value="ECO:0007669"/>
    <property type="project" value="InterPro"/>
</dbReference>
<evidence type="ECO:0000256" key="5">
    <source>
        <dbReference type="ARBA" id="ARBA00022679"/>
    </source>
</evidence>
<dbReference type="STRING" id="714315.GCA_000516535_00244"/>
<feature type="transmembrane region" description="Helical" evidence="12">
    <location>
        <begin position="215"/>
        <end position="234"/>
    </location>
</feature>
<dbReference type="Pfam" id="PF02378">
    <property type="entry name" value="PTS_EIIC"/>
    <property type="match status" value="1"/>
</dbReference>
<feature type="transmembrane region" description="Helical" evidence="12">
    <location>
        <begin position="158"/>
        <end position="183"/>
    </location>
</feature>
<evidence type="ECO:0000256" key="8">
    <source>
        <dbReference type="ARBA" id="ARBA00022777"/>
    </source>
</evidence>
<evidence type="ECO:0000256" key="4">
    <source>
        <dbReference type="ARBA" id="ARBA00022597"/>
    </source>
</evidence>
<feature type="domain" description="PTS EIIB type-1" evidence="13">
    <location>
        <begin position="404"/>
        <end position="478"/>
    </location>
</feature>
<evidence type="ECO:0000256" key="6">
    <source>
        <dbReference type="ARBA" id="ARBA00022683"/>
    </source>
</evidence>
<dbReference type="SUPFAM" id="SSF55604">
    <property type="entry name" value="Glucose permease domain IIB"/>
    <property type="match status" value="1"/>
</dbReference>
<evidence type="ECO:0000256" key="12">
    <source>
        <dbReference type="SAM" id="Phobius"/>
    </source>
</evidence>
<protein>
    <submittedName>
        <fullName evidence="15">PTS system N-acetylglucosamine-specific transporter subunit IIBC</fullName>
    </submittedName>
</protein>
<dbReference type="GO" id="GO:0005886">
    <property type="term" value="C:plasma membrane"/>
    <property type="evidence" value="ECO:0007669"/>
    <property type="project" value="UniProtKB-SubCell"/>
</dbReference>
<reference evidence="15 16" key="1">
    <citation type="submission" date="2019-07" db="EMBL/GenBank/DDBJ databases">
        <title>Complete Genome Sequence of Leptotrichia goodfellowii Strain JCM 16774.</title>
        <authorList>
            <person name="Watanabe S."/>
            <person name="Cui L."/>
        </authorList>
    </citation>
    <scope>NUCLEOTIDE SEQUENCE [LARGE SCALE GENOMIC DNA]</scope>
    <source>
        <strain evidence="15 16">JCM16774</strain>
    </source>
</reference>
<dbReference type="PANTHER" id="PTHR30009">
    <property type="entry name" value="CYTOCHROME C-TYPE SYNTHESIS PROTEIN AND PTS TRANSMEMBRANE COMPONENT"/>
    <property type="match status" value="1"/>
</dbReference>